<name>A0A917W1X6_9ACTN</name>
<reference evidence="2" key="2">
    <citation type="submission" date="2020-09" db="EMBL/GenBank/DDBJ databases">
        <authorList>
            <person name="Sun Q."/>
            <person name="Zhou Y."/>
        </authorList>
    </citation>
    <scope>NUCLEOTIDE SEQUENCE</scope>
    <source>
        <strain evidence="2">CGMCC 4.7306</strain>
    </source>
</reference>
<dbReference type="Pfam" id="PF03435">
    <property type="entry name" value="Sacchrp_dh_NADP"/>
    <property type="match status" value="1"/>
</dbReference>
<feature type="domain" description="Saccharopine dehydrogenase NADP binding" evidence="1">
    <location>
        <begin position="4"/>
        <end position="125"/>
    </location>
</feature>
<dbReference type="SUPFAM" id="SSF51735">
    <property type="entry name" value="NAD(P)-binding Rossmann-fold domains"/>
    <property type="match status" value="1"/>
</dbReference>
<dbReference type="EMBL" id="BMMZ01000003">
    <property type="protein sequence ID" value="GGL58260.1"/>
    <property type="molecule type" value="Genomic_DNA"/>
</dbReference>
<evidence type="ECO:0000313" key="3">
    <source>
        <dbReference type="Proteomes" id="UP000613840"/>
    </source>
</evidence>
<dbReference type="InterPro" id="IPR005097">
    <property type="entry name" value="Sacchrp_dh_NADP-bd"/>
</dbReference>
<dbReference type="PANTHER" id="PTHR43781">
    <property type="entry name" value="SACCHAROPINE DEHYDROGENASE"/>
    <property type="match status" value="1"/>
</dbReference>
<organism evidence="2 3">
    <name type="scientific">Microlunatus endophyticus</name>
    <dbReference type="NCBI Taxonomy" id="1716077"/>
    <lineage>
        <taxon>Bacteria</taxon>
        <taxon>Bacillati</taxon>
        <taxon>Actinomycetota</taxon>
        <taxon>Actinomycetes</taxon>
        <taxon>Propionibacteriales</taxon>
        <taxon>Propionibacteriaceae</taxon>
        <taxon>Microlunatus</taxon>
    </lineage>
</organism>
<keyword evidence="3" id="KW-1185">Reference proteome</keyword>
<protein>
    <submittedName>
        <fullName evidence="2">Membrane protein</fullName>
    </submittedName>
</protein>
<gene>
    <name evidence="2" type="ORF">GCM10011575_15830</name>
</gene>
<accession>A0A917W1X6</accession>
<comment type="caution">
    <text evidence="2">The sequence shown here is derived from an EMBL/GenBank/DDBJ whole genome shotgun (WGS) entry which is preliminary data.</text>
</comment>
<dbReference type="Proteomes" id="UP000613840">
    <property type="component" value="Unassembled WGS sequence"/>
</dbReference>
<dbReference type="AlphaFoldDB" id="A0A917W1X6"/>
<proteinExistence type="predicted"/>
<reference evidence="2" key="1">
    <citation type="journal article" date="2014" name="Int. J. Syst. Evol. Microbiol.">
        <title>Complete genome sequence of Corynebacterium casei LMG S-19264T (=DSM 44701T), isolated from a smear-ripened cheese.</title>
        <authorList>
            <consortium name="US DOE Joint Genome Institute (JGI-PGF)"/>
            <person name="Walter F."/>
            <person name="Albersmeier A."/>
            <person name="Kalinowski J."/>
            <person name="Ruckert C."/>
        </authorList>
    </citation>
    <scope>NUCLEOTIDE SEQUENCE</scope>
    <source>
        <strain evidence="2">CGMCC 4.7306</strain>
    </source>
</reference>
<evidence type="ECO:0000259" key="1">
    <source>
        <dbReference type="Pfam" id="PF03435"/>
    </source>
</evidence>
<evidence type="ECO:0000313" key="2">
    <source>
        <dbReference type="EMBL" id="GGL58260.1"/>
    </source>
</evidence>
<sequence>MPEIWILGATGRVGRAVAPLLVGPRAAASGLDVVLVGRNPERLAGAASVIGGAARVLQAGSLTATAELIAREQPSVVINTIGPFAETAMPIIDACLPGSHYLDITNEILAMNAVFARHDDAVTAGRSLVTATGFGVLGVEAAVLKACAGLEDIDTVRGDAMPLVAPEPGRMGEALAGSIIGGLTAGGLRYAGGRLVRAGIGSRVETITTPDGTTIRTGSAPTGELIAAQRASGAPNVLAATSLLPTGLPVRVALTAIGVLARIGWIRSTLVRRMAAMEGSLDSEAERTSTWARARVRTTAGRERTAWLRAGDAMDFTAAVTAEVASRLARGEGRPGAFTPGGLFGAELAEAAGAELSVD</sequence>
<dbReference type="RefSeq" id="WP_188894648.1">
    <property type="nucleotide sequence ID" value="NZ_BMMZ01000003.1"/>
</dbReference>
<dbReference type="Gene3D" id="3.40.50.720">
    <property type="entry name" value="NAD(P)-binding Rossmann-like Domain"/>
    <property type="match status" value="1"/>
</dbReference>
<dbReference type="PANTHER" id="PTHR43781:SF1">
    <property type="entry name" value="SACCHAROPINE DEHYDROGENASE"/>
    <property type="match status" value="1"/>
</dbReference>
<dbReference type="InterPro" id="IPR036291">
    <property type="entry name" value="NAD(P)-bd_dom_sf"/>
</dbReference>